<protein>
    <submittedName>
        <fullName evidence="1">Uncharacterized protein</fullName>
    </submittedName>
</protein>
<evidence type="ECO:0000313" key="1">
    <source>
        <dbReference type="EMBL" id="KSV60469.1"/>
    </source>
</evidence>
<reference evidence="1 2" key="1">
    <citation type="submission" date="2015-11" db="EMBL/GenBank/DDBJ databases">
        <title>Butyribacter intestini gen. nov., sp. nov., a butyric acid-producing bacterium of the family Lachnospiraceae isolated from the human faeces.</title>
        <authorList>
            <person name="Zou Y."/>
            <person name="Xue W."/>
            <person name="Luo G."/>
            <person name="Lv M."/>
        </authorList>
    </citation>
    <scope>NUCLEOTIDE SEQUENCE [LARGE SCALE GENOMIC DNA]</scope>
    <source>
        <strain evidence="1 2">ACET-33324</strain>
    </source>
</reference>
<accession>A0A0V8QIT2</accession>
<organism evidence="1 2">
    <name type="scientific">Acetivibrio ethanolgignens</name>
    <dbReference type="NCBI Taxonomy" id="290052"/>
    <lineage>
        <taxon>Bacteria</taxon>
        <taxon>Bacillati</taxon>
        <taxon>Bacillota</taxon>
        <taxon>Clostridia</taxon>
        <taxon>Eubacteriales</taxon>
        <taxon>Oscillospiraceae</taxon>
        <taxon>Acetivibrio</taxon>
    </lineage>
</organism>
<proteinExistence type="predicted"/>
<evidence type="ECO:0000313" key="2">
    <source>
        <dbReference type="Proteomes" id="UP000054874"/>
    </source>
</evidence>
<keyword evidence="2" id="KW-1185">Reference proteome</keyword>
<gene>
    <name evidence="1" type="ORF">ASU35_16790</name>
</gene>
<dbReference type="EMBL" id="LNAM01000009">
    <property type="protein sequence ID" value="KSV60469.1"/>
    <property type="molecule type" value="Genomic_DNA"/>
</dbReference>
<comment type="caution">
    <text evidence="1">The sequence shown here is derived from an EMBL/GenBank/DDBJ whole genome shotgun (WGS) entry which is preliminary data.</text>
</comment>
<name>A0A0V8QIT2_9FIRM</name>
<dbReference type="STRING" id="290052.ASU35_16790"/>
<sequence length="69" mass="7864">MKQPFNTLTKADVEKLKRKSISVPYAGRGVTYNFTKSDVENAVKHLETLYTGIVRKSFAAKILLLNEKY</sequence>
<dbReference type="RefSeq" id="WP_058351346.1">
    <property type="nucleotide sequence ID" value="NZ_CABMMD010000009.1"/>
</dbReference>
<dbReference type="Proteomes" id="UP000054874">
    <property type="component" value="Unassembled WGS sequence"/>
</dbReference>
<dbReference type="OrthoDB" id="2085648at2"/>
<dbReference type="AlphaFoldDB" id="A0A0V8QIT2"/>